<dbReference type="GO" id="GO:0008967">
    <property type="term" value="F:phosphoglycolate phosphatase activity"/>
    <property type="evidence" value="ECO:0007669"/>
    <property type="project" value="TreeGrafter"/>
</dbReference>
<sequence>MNDTVRLAVFDCDGTLVDGQAAVVEAMEAACKALGMPVPDAKETRRSVGLSLPSAMLTLFPDADLEQRAELVEAYKNAFRAARERNAVVEPLYDGISELLHTLKDEGWCLAVATGKSHRGLKHTLETHGLTHLFSSLQTADRNPSKPDPTMLREAMRECDAQTCAMIGDTSYDIAMATQVGARAIGVDWGYHAPEELLDAGAEAIATSAQELKDLLDG</sequence>
<name>A0A6I4U3B2_9SPHN</name>
<dbReference type="SFLD" id="SFLDG01135">
    <property type="entry name" value="C1.5.6:_HAD__Beta-PGM__Phospha"/>
    <property type="match status" value="1"/>
</dbReference>
<dbReference type="InterPro" id="IPR036412">
    <property type="entry name" value="HAD-like_sf"/>
</dbReference>
<dbReference type="Gene3D" id="1.10.150.240">
    <property type="entry name" value="Putative phosphatase, domain 2"/>
    <property type="match status" value="1"/>
</dbReference>
<dbReference type="PANTHER" id="PTHR43434:SF24">
    <property type="entry name" value="HYDROLASE-RELATED"/>
    <property type="match status" value="1"/>
</dbReference>
<dbReference type="PANTHER" id="PTHR43434">
    <property type="entry name" value="PHOSPHOGLYCOLATE PHOSPHATASE"/>
    <property type="match status" value="1"/>
</dbReference>
<dbReference type="Gene3D" id="3.40.50.1000">
    <property type="entry name" value="HAD superfamily/HAD-like"/>
    <property type="match status" value="1"/>
</dbReference>
<dbReference type="GO" id="GO:0005829">
    <property type="term" value="C:cytosol"/>
    <property type="evidence" value="ECO:0007669"/>
    <property type="project" value="TreeGrafter"/>
</dbReference>
<dbReference type="SFLD" id="SFLDS00003">
    <property type="entry name" value="Haloacid_Dehalogenase"/>
    <property type="match status" value="1"/>
</dbReference>
<dbReference type="InterPro" id="IPR023198">
    <property type="entry name" value="PGP-like_dom2"/>
</dbReference>
<keyword evidence="2" id="KW-1185">Reference proteome</keyword>
<dbReference type="NCBIfam" id="TIGR01549">
    <property type="entry name" value="HAD-SF-IA-v1"/>
    <property type="match status" value="1"/>
</dbReference>
<dbReference type="Proteomes" id="UP000429229">
    <property type="component" value="Unassembled WGS sequence"/>
</dbReference>
<proteinExistence type="predicted"/>
<gene>
    <name evidence="1" type="ORF">GRI68_08485</name>
</gene>
<dbReference type="SFLD" id="SFLDG01129">
    <property type="entry name" value="C1.5:_HAD__Beta-PGM__Phosphata"/>
    <property type="match status" value="1"/>
</dbReference>
<dbReference type="InterPro" id="IPR050155">
    <property type="entry name" value="HAD-like_hydrolase_sf"/>
</dbReference>
<dbReference type="AlphaFoldDB" id="A0A6I4U3B2"/>
<dbReference type="GO" id="GO:0006281">
    <property type="term" value="P:DNA repair"/>
    <property type="evidence" value="ECO:0007669"/>
    <property type="project" value="TreeGrafter"/>
</dbReference>
<dbReference type="SUPFAM" id="SSF56784">
    <property type="entry name" value="HAD-like"/>
    <property type="match status" value="1"/>
</dbReference>
<dbReference type="InterPro" id="IPR006439">
    <property type="entry name" value="HAD-SF_hydro_IA"/>
</dbReference>
<dbReference type="RefSeq" id="WP_160616844.1">
    <property type="nucleotide sequence ID" value="NZ_WTYR01000001.1"/>
</dbReference>
<evidence type="ECO:0000313" key="2">
    <source>
        <dbReference type="Proteomes" id="UP000429229"/>
    </source>
</evidence>
<evidence type="ECO:0000313" key="1">
    <source>
        <dbReference type="EMBL" id="MXP10216.1"/>
    </source>
</evidence>
<dbReference type="Pfam" id="PF13419">
    <property type="entry name" value="HAD_2"/>
    <property type="match status" value="1"/>
</dbReference>
<protein>
    <submittedName>
        <fullName evidence="1">HAD-IA family hydrolase</fullName>
    </submittedName>
</protein>
<dbReference type="OrthoDB" id="9793014at2"/>
<accession>A0A6I4U3B2</accession>
<keyword evidence="1" id="KW-0378">Hydrolase</keyword>
<reference evidence="1 2" key="1">
    <citation type="submission" date="2019-12" db="EMBL/GenBank/DDBJ databases">
        <title>Genomic-based taxomic classification of the family Erythrobacteraceae.</title>
        <authorList>
            <person name="Xu L."/>
        </authorList>
    </citation>
    <scope>NUCLEOTIDE SEQUENCE [LARGE SCALE GENOMIC DNA]</scope>
    <source>
        <strain evidence="1 2">LMG 29519</strain>
    </source>
</reference>
<dbReference type="InterPro" id="IPR023214">
    <property type="entry name" value="HAD_sf"/>
</dbReference>
<organism evidence="1 2">
    <name type="scientific">Alteriqipengyuania halimionae</name>
    <dbReference type="NCBI Taxonomy" id="1926630"/>
    <lineage>
        <taxon>Bacteria</taxon>
        <taxon>Pseudomonadati</taxon>
        <taxon>Pseudomonadota</taxon>
        <taxon>Alphaproteobacteria</taxon>
        <taxon>Sphingomonadales</taxon>
        <taxon>Erythrobacteraceae</taxon>
        <taxon>Alteriqipengyuania</taxon>
    </lineage>
</organism>
<dbReference type="InterPro" id="IPR041492">
    <property type="entry name" value="HAD_2"/>
</dbReference>
<comment type="caution">
    <text evidence="1">The sequence shown here is derived from an EMBL/GenBank/DDBJ whole genome shotgun (WGS) entry which is preliminary data.</text>
</comment>
<dbReference type="EMBL" id="WTYR01000001">
    <property type="protein sequence ID" value="MXP10216.1"/>
    <property type="molecule type" value="Genomic_DNA"/>
</dbReference>